<proteinExistence type="predicted"/>
<gene>
    <name evidence="1" type="ORF">BC351_10370</name>
</gene>
<name>A0A1V4HA02_9BACL</name>
<dbReference type="Proteomes" id="UP000190626">
    <property type="component" value="Unassembled WGS sequence"/>
</dbReference>
<accession>A0A1V4HA02</accession>
<reference evidence="2" key="1">
    <citation type="submission" date="2016-07" db="EMBL/GenBank/DDBJ databases">
        <authorList>
            <person name="Florea S."/>
            <person name="Webb J.S."/>
            <person name="Jaromczyk J."/>
            <person name="Schardl C.L."/>
        </authorList>
    </citation>
    <scope>NUCLEOTIDE SEQUENCE [LARGE SCALE GENOMIC DNA]</scope>
    <source>
        <strain evidence="2">CY1</strain>
    </source>
</reference>
<dbReference type="EMBL" id="MBTG01000056">
    <property type="protein sequence ID" value="OPH47587.1"/>
    <property type="molecule type" value="Genomic_DNA"/>
</dbReference>
<dbReference type="AlphaFoldDB" id="A0A1V4HA02"/>
<evidence type="ECO:0000313" key="2">
    <source>
        <dbReference type="Proteomes" id="UP000190626"/>
    </source>
</evidence>
<dbReference type="RefSeq" id="WP_079420193.1">
    <property type="nucleotide sequence ID" value="NZ_MBTG01000056.1"/>
</dbReference>
<comment type="caution">
    <text evidence="1">The sequence shown here is derived from an EMBL/GenBank/DDBJ whole genome shotgun (WGS) entry which is preliminary data.</text>
</comment>
<protein>
    <submittedName>
        <fullName evidence="1">Uncharacterized protein</fullName>
    </submittedName>
</protein>
<organism evidence="1 2">
    <name type="scientific">Paenibacillus ferrarius</name>
    <dbReference type="NCBI Taxonomy" id="1469647"/>
    <lineage>
        <taxon>Bacteria</taxon>
        <taxon>Bacillati</taxon>
        <taxon>Bacillota</taxon>
        <taxon>Bacilli</taxon>
        <taxon>Bacillales</taxon>
        <taxon>Paenibacillaceae</taxon>
        <taxon>Paenibacillus</taxon>
    </lineage>
</organism>
<sequence length="159" mass="18697">MENQLNSLTHELAIIDMELSGTHSDYIASLLKGHRVAVTSQIEHINYMNSDELETLYREYYSEDNAYVEPTWFPVYFDRSLSDQGLYPFMLGYDGFYEVNKELAKIEEITEWIGYVGEQAIIRDTILRCVNGYYKWEEIETTDECGEEDYNGKYVMVFI</sequence>
<evidence type="ECO:0000313" key="1">
    <source>
        <dbReference type="EMBL" id="OPH47587.1"/>
    </source>
</evidence>
<keyword evidence="2" id="KW-1185">Reference proteome</keyword>